<evidence type="ECO:0000313" key="3">
    <source>
        <dbReference type="Proteomes" id="UP001219309"/>
    </source>
</evidence>
<keyword evidence="3" id="KW-1185">Reference proteome</keyword>
<reference evidence="2 3" key="1">
    <citation type="submission" date="2022-10" db="EMBL/GenBank/DDBJ databases">
        <title>Dissemination of Carbapenem-producing Enterobacteriaceae in the natural water sources, Central Thailand.</title>
        <authorList>
            <person name="Songsaeng W."/>
            <person name="Prapasarakul N."/>
            <person name="Am-In N."/>
            <person name="Wongsurawat T."/>
            <person name="Sirichokchatchawan W."/>
        </authorList>
    </citation>
    <scope>NUCLEOTIDE SEQUENCE [LARGE SCALE GENOMIC DNA]</scope>
    <source>
        <strain evidence="2 3">WS12-3</strain>
    </source>
</reference>
<dbReference type="InterPro" id="IPR025474">
    <property type="entry name" value="DUF4325"/>
</dbReference>
<evidence type="ECO:0000313" key="2">
    <source>
        <dbReference type="EMBL" id="WFC80872.1"/>
    </source>
</evidence>
<name>A0ABY8DVB9_9ENTR</name>
<dbReference type="RefSeq" id="WP_277717756.1">
    <property type="nucleotide sequence ID" value="NZ_CP110533.1"/>
</dbReference>
<dbReference type="Pfam" id="PF14213">
    <property type="entry name" value="DUF4325"/>
    <property type="match status" value="1"/>
</dbReference>
<organism evidence="2 3">
    <name type="scientific">Enterobacter quasiroggenkampii</name>
    <dbReference type="NCBI Taxonomy" id="2497436"/>
    <lineage>
        <taxon>Bacteria</taxon>
        <taxon>Pseudomonadati</taxon>
        <taxon>Pseudomonadota</taxon>
        <taxon>Gammaproteobacteria</taxon>
        <taxon>Enterobacterales</taxon>
        <taxon>Enterobacteriaceae</taxon>
        <taxon>Enterobacter</taxon>
    </lineage>
</organism>
<evidence type="ECO:0000259" key="1">
    <source>
        <dbReference type="Pfam" id="PF14213"/>
    </source>
</evidence>
<protein>
    <submittedName>
        <fullName evidence="2">STAS-like domain-containing protein</fullName>
    </submittedName>
</protein>
<sequence>MKYKEIVIAKDFSDCPFGRYKTDSNFSAQAFSEDLLIPALKKYDVVTVVLDGVFGYGSSFLEEVFGGLLRDGFSSVDLQTKLNIVSEEDEHLVTEILRYINGKG</sequence>
<accession>A0ABY8DVB9</accession>
<dbReference type="Proteomes" id="UP001219309">
    <property type="component" value="Chromosome"/>
</dbReference>
<gene>
    <name evidence="2" type="ORF">OM418_12410</name>
</gene>
<dbReference type="EMBL" id="CP110533">
    <property type="protein sequence ID" value="WFC80872.1"/>
    <property type="molecule type" value="Genomic_DNA"/>
</dbReference>
<proteinExistence type="predicted"/>
<feature type="domain" description="DUF4325" evidence="1">
    <location>
        <begin position="27"/>
        <end position="90"/>
    </location>
</feature>